<sequence length="242" mass="23356">MSNHPWNTVAAELAKLRTLPAVLVTIAVTVVVAAGLGAALAAAPSDRPLGAVGAALHAVDYAQAGLLVLGVLAVASEYAGSQARTTLTAVPGRLLLIAGKVTAYLIAAGVTALLTVAAALTGAMIVHGGGPAGGGGLVGGEDVAVLLRAAAYLVLIGLLALAVAALVRDAVAASAVVLALVLVLPPVLAGVTSLAGYLPGAAGARLYQAGAGLSPFEGGLVLGCWLAAALAVATASFVRRDA</sequence>
<evidence type="ECO:0000313" key="2">
    <source>
        <dbReference type="EMBL" id="NJP98574.1"/>
    </source>
</evidence>
<feature type="transmembrane region" description="Helical" evidence="1">
    <location>
        <begin position="21"/>
        <end position="41"/>
    </location>
</feature>
<feature type="transmembrane region" description="Helical" evidence="1">
    <location>
        <begin position="145"/>
        <end position="167"/>
    </location>
</feature>
<gene>
    <name evidence="2" type="ORF">HCN51_55720</name>
</gene>
<evidence type="ECO:0000313" key="3">
    <source>
        <dbReference type="Proteomes" id="UP000696294"/>
    </source>
</evidence>
<protein>
    <submittedName>
        <fullName evidence="2">ABC transporter permease</fullName>
    </submittedName>
</protein>
<keyword evidence="3" id="KW-1185">Reference proteome</keyword>
<keyword evidence="1" id="KW-1133">Transmembrane helix</keyword>
<accession>A0ABX1BLF4</accession>
<name>A0ABX1BLF4_9ACTN</name>
<organism evidence="2 3">
    <name type="scientific">Nonomuraea composti</name>
    <dbReference type="NCBI Taxonomy" id="2720023"/>
    <lineage>
        <taxon>Bacteria</taxon>
        <taxon>Bacillati</taxon>
        <taxon>Actinomycetota</taxon>
        <taxon>Actinomycetes</taxon>
        <taxon>Streptosporangiales</taxon>
        <taxon>Streptosporangiaceae</taxon>
        <taxon>Nonomuraea</taxon>
    </lineage>
</organism>
<feature type="transmembrane region" description="Helical" evidence="1">
    <location>
        <begin position="61"/>
        <end position="80"/>
    </location>
</feature>
<keyword evidence="1" id="KW-0472">Membrane</keyword>
<feature type="transmembrane region" description="Helical" evidence="1">
    <location>
        <begin position="101"/>
        <end position="125"/>
    </location>
</feature>
<dbReference type="RefSeq" id="WP_168021881.1">
    <property type="nucleotide sequence ID" value="NZ_JAATEP010000097.1"/>
</dbReference>
<feature type="transmembrane region" description="Helical" evidence="1">
    <location>
        <begin position="218"/>
        <end position="238"/>
    </location>
</feature>
<dbReference type="Proteomes" id="UP000696294">
    <property type="component" value="Unassembled WGS sequence"/>
</dbReference>
<reference evidence="2 3" key="1">
    <citation type="submission" date="2020-03" db="EMBL/GenBank/DDBJ databases">
        <title>WGS of actinomycetes isolated from Thailand.</title>
        <authorList>
            <person name="Thawai C."/>
        </authorList>
    </citation>
    <scope>NUCLEOTIDE SEQUENCE [LARGE SCALE GENOMIC DNA]</scope>
    <source>
        <strain evidence="2 3">FMUSA5-5</strain>
    </source>
</reference>
<proteinExistence type="predicted"/>
<keyword evidence="1" id="KW-0812">Transmembrane</keyword>
<feature type="transmembrane region" description="Helical" evidence="1">
    <location>
        <begin position="174"/>
        <end position="198"/>
    </location>
</feature>
<dbReference type="EMBL" id="JAATEP010000097">
    <property type="protein sequence ID" value="NJP98574.1"/>
    <property type="molecule type" value="Genomic_DNA"/>
</dbReference>
<evidence type="ECO:0000256" key="1">
    <source>
        <dbReference type="SAM" id="Phobius"/>
    </source>
</evidence>
<comment type="caution">
    <text evidence="2">The sequence shown here is derived from an EMBL/GenBank/DDBJ whole genome shotgun (WGS) entry which is preliminary data.</text>
</comment>